<proteinExistence type="predicted"/>
<protein>
    <submittedName>
        <fullName evidence="1">Uncharacterized protein</fullName>
    </submittedName>
</protein>
<sequence>MFTFFLYKNSKMGSFVSFIPKDSVSHLHQP</sequence>
<accession>A0A0E9RH53</accession>
<dbReference type="EMBL" id="GBXM01080163">
    <property type="protein sequence ID" value="JAH28414.1"/>
    <property type="molecule type" value="Transcribed_RNA"/>
</dbReference>
<evidence type="ECO:0000313" key="1">
    <source>
        <dbReference type="EMBL" id="JAH28414.1"/>
    </source>
</evidence>
<name>A0A0E9RH53_ANGAN</name>
<organism evidence="1">
    <name type="scientific">Anguilla anguilla</name>
    <name type="common">European freshwater eel</name>
    <name type="synonym">Muraena anguilla</name>
    <dbReference type="NCBI Taxonomy" id="7936"/>
    <lineage>
        <taxon>Eukaryota</taxon>
        <taxon>Metazoa</taxon>
        <taxon>Chordata</taxon>
        <taxon>Craniata</taxon>
        <taxon>Vertebrata</taxon>
        <taxon>Euteleostomi</taxon>
        <taxon>Actinopterygii</taxon>
        <taxon>Neopterygii</taxon>
        <taxon>Teleostei</taxon>
        <taxon>Anguilliformes</taxon>
        <taxon>Anguillidae</taxon>
        <taxon>Anguilla</taxon>
    </lineage>
</organism>
<reference evidence="1" key="1">
    <citation type="submission" date="2014-11" db="EMBL/GenBank/DDBJ databases">
        <authorList>
            <person name="Amaro Gonzalez C."/>
        </authorList>
    </citation>
    <scope>NUCLEOTIDE SEQUENCE</scope>
</reference>
<dbReference type="AlphaFoldDB" id="A0A0E9RH53"/>
<reference evidence="1" key="2">
    <citation type="journal article" date="2015" name="Fish Shellfish Immunol.">
        <title>Early steps in the European eel (Anguilla anguilla)-Vibrio vulnificus interaction in the gills: Role of the RtxA13 toxin.</title>
        <authorList>
            <person name="Callol A."/>
            <person name="Pajuelo D."/>
            <person name="Ebbesson L."/>
            <person name="Teles M."/>
            <person name="MacKenzie S."/>
            <person name="Amaro C."/>
        </authorList>
    </citation>
    <scope>NUCLEOTIDE SEQUENCE</scope>
</reference>